<reference evidence="2 3" key="1">
    <citation type="submission" date="2018-04" db="EMBL/GenBank/DDBJ databases">
        <title>Active sludge and wastewater microbial communities from Klosterneuburg, Austria.</title>
        <authorList>
            <person name="Wagner M."/>
        </authorList>
    </citation>
    <scope>NUCLEOTIDE SEQUENCE [LARGE SCALE GENOMIC DNA]</scope>
    <source>
        <strain evidence="2 3">Nm 57</strain>
    </source>
</reference>
<gene>
    <name evidence="2" type="ORF">C8R14_12125</name>
</gene>
<sequence>MEKFIEQVSLYIHDAPIWPFTLLGLVLVVGVGVDIINHRRRAGAVEYYDSVFHEELIGLYPVTTRWPDDLVAYMQPRLPVLRDAFEVLRNFIPQNQLREYNVAWNKFYQFARLGGNEQEGLPGGNAQDFTAEQLSQHQQQQTFQQMVTVLLVYTEQFKK</sequence>
<dbReference type="RefSeq" id="WP_011634174.1">
    <property type="nucleotide sequence ID" value="NZ_FMTW01000028.1"/>
</dbReference>
<proteinExistence type="predicted"/>
<keyword evidence="1" id="KW-1133">Transmembrane helix</keyword>
<keyword evidence="1" id="KW-0812">Transmembrane</keyword>
<accession>A0ABX5M5N3</accession>
<name>A0ABX5M5N3_9PROT</name>
<feature type="transmembrane region" description="Helical" evidence="1">
    <location>
        <begin position="17"/>
        <end position="36"/>
    </location>
</feature>
<evidence type="ECO:0000256" key="1">
    <source>
        <dbReference type="SAM" id="Phobius"/>
    </source>
</evidence>
<evidence type="ECO:0000313" key="2">
    <source>
        <dbReference type="EMBL" id="PXV79762.1"/>
    </source>
</evidence>
<dbReference type="EMBL" id="QICQ01000021">
    <property type="protein sequence ID" value="PXV79762.1"/>
    <property type="molecule type" value="Genomic_DNA"/>
</dbReference>
<keyword evidence="1" id="KW-0472">Membrane</keyword>
<protein>
    <submittedName>
        <fullName evidence="2">Uncharacterized protein</fullName>
    </submittedName>
</protein>
<comment type="caution">
    <text evidence="2">The sequence shown here is derived from an EMBL/GenBank/DDBJ whole genome shotgun (WGS) entry which is preliminary data.</text>
</comment>
<evidence type="ECO:0000313" key="3">
    <source>
        <dbReference type="Proteomes" id="UP000247780"/>
    </source>
</evidence>
<dbReference type="Proteomes" id="UP000247780">
    <property type="component" value="Unassembled WGS sequence"/>
</dbReference>
<keyword evidence="3" id="KW-1185">Reference proteome</keyword>
<organism evidence="2 3">
    <name type="scientific">Nitrosomonas eutropha</name>
    <dbReference type="NCBI Taxonomy" id="916"/>
    <lineage>
        <taxon>Bacteria</taxon>
        <taxon>Pseudomonadati</taxon>
        <taxon>Pseudomonadota</taxon>
        <taxon>Betaproteobacteria</taxon>
        <taxon>Nitrosomonadales</taxon>
        <taxon>Nitrosomonadaceae</taxon>
        <taxon>Nitrosomonas</taxon>
    </lineage>
</organism>